<proteinExistence type="inferred from homology"/>
<keyword evidence="5 8" id="KW-0812">Transmembrane</keyword>
<dbReference type="GeneID" id="94441934"/>
<keyword evidence="11" id="KW-1185">Reference proteome</keyword>
<dbReference type="Proteomes" id="UP001276902">
    <property type="component" value="Unassembled WGS sequence"/>
</dbReference>
<keyword evidence="6 8" id="KW-1133">Transmembrane helix</keyword>
<dbReference type="AlphaFoldDB" id="A0A2V2F424"/>
<dbReference type="EMBL" id="JALDAW010000013">
    <property type="protein sequence ID" value="MDY5168140.1"/>
    <property type="molecule type" value="Genomic_DNA"/>
</dbReference>
<name>A0A2V2F424_9FIRM</name>
<feature type="transmembrane region" description="Helical" evidence="8">
    <location>
        <begin position="71"/>
        <end position="93"/>
    </location>
</feature>
<keyword evidence="7 8" id="KW-0472">Membrane</keyword>
<sequence>MVIVILCVALGVFLAYKRVKQFLMTRTAIQEAIKGGQKLQLLRLSTGNVILFLITAGLAGFALYRYIADPVTTAVCALLILLSIGEIFGAITVKDFYYDEHGFFYCNKYFKYSEVKKLTTQKGIVMMYGVETTTNDLFSVSKQAYEIIAKHSKK</sequence>
<feature type="transmembrane region" description="Helical" evidence="8">
    <location>
        <begin position="41"/>
        <end position="64"/>
    </location>
</feature>
<dbReference type="EMBL" id="QJKH01000004">
    <property type="protein sequence ID" value="PXX80016.1"/>
    <property type="molecule type" value="Genomic_DNA"/>
</dbReference>
<dbReference type="GO" id="GO:0005886">
    <property type="term" value="C:plasma membrane"/>
    <property type="evidence" value="ECO:0007669"/>
    <property type="project" value="UniProtKB-SubCell"/>
</dbReference>
<dbReference type="InterPro" id="IPR009328">
    <property type="entry name" value="DUF986"/>
</dbReference>
<evidence type="ECO:0000256" key="5">
    <source>
        <dbReference type="ARBA" id="ARBA00022692"/>
    </source>
</evidence>
<evidence type="ECO:0000313" key="9">
    <source>
        <dbReference type="EMBL" id="MDY5168140.1"/>
    </source>
</evidence>
<dbReference type="RefSeq" id="WP_022937815.1">
    <property type="nucleotide sequence ID" value="NZ_BAABZA010000005.1"/>
</dbReference>
<dbReference type="STRING" id="1034346.GCA_000313565_01512"/>
<evidence type="ECO:0000256" key="4">
    <source>
        <dbReference type="ARBA" id="ARBA00022475"/>
    </source>
</evidence>
<reference evidence="10 11" key="1">
    <citation type="submission" date="2018-05" db="EMBL/GenBank/DDBJ databases">
        <title>Genomic Encyclopedia of Type Strains, Phase IV (KMG-IV): sequencing the most valuable type-strain genomes for metagenomic binning, comparative biology and taxonomic classification.</title>
        <authorList>
            <person name="Goeker M."/>
        </authorList>
    </citation>
    <scope>NUCLEOTIDE SEQUENCE [LARGE SCALE GENOMIC DNA]</scope>
    <source>
        <strain evidence="10 11">JC118</strain>
    </source>
</reference>
<dbReference type="OrthoDB" id="9872033at2"/>
<gene>
    <name evidence="10" type="ORF">DES51_10418</name>
    <name evidence="9" type="ORF">MQE39_08420</name>
</gene>
<evidence type="ECO:0000256" key="8">
    <source>
        <dbReference type="SAM" id="Phobius"/>
    </source>
</evidence>
<evidence type="ECO:0000256" key="1">
    <source>
        <dbReference type="ARBA" id="ARBA00004651"/>
    </source>
</evidence>
<evidence type="ECO:0000313" key="10">
    <source>
        <dbReference type="EMBL" id="PXX80016.1"/>
    </source>
</evidence>
<protein>
    <recommendedName>
        <fullName evidence="3">UPF0266 membrane protein YobD</fullName>
    </recommendedName>
</protein>
<comment type="similarity">
    <text evidence="2">Belongs to the UPF0266 family.</text>
</comment>
<evidence type="ECO:0000256" key="2">
    <source>
        <dbReference type="ARBA" id="ARBA00009962"/>
    </source>
</evidence>
<comment type="caution">
    <text evidence="10">The sequence shown here is derived from an EMBL/GenBank/DDBJ whole genome shotgun (WGS) entry which is preliminary data.</text>
</comment>
<comment type="subcellular location">
    <subcellularLocation>
        <location evidence="1">Cell membrane</location>
        <topology evidence="1">Multi-pass membrane protein</topology>
    </subcellularLocation>
</comment>
<reference evidence="9" key="2">
    <citation type="submission" date="2022-03" db="EMBL/GenBank/DDBJ databases">
        <title>First case of bacteraemia caused by Dielma fastidiosa in a patient hospitalised with diverticulitis.</title>
        <authorList>
            <person name="Forman-Ankjaer B."/>
            <person name="Hvid-Jensen F."/>
            <person name="Kobel C.M."/>
            <person name="Greve T."/>
        </authorList>
    </citation>
    <scope>NUCLEOTIDE SEQUENCE</scope>
    <source>
        <strain evidence="9">AUH_DF_2021</strain>
    </source>
</reference>
<evidence type="ECO:0000256" key="6">
    <source>
        <dbReference type="ARBA" id="ARBA00022989"/>
    </source>
</evidence>
<organism evidence="10 11">
    <name type="scientific">Dielma fastidiosa</name>
    <dbReference type="NCBI Taxonomy" id="1034346"/>
    <lineage>
        <taxon>Bacteria</taxon>
        <taxon>Bacillati</taxon>
        <taxon>Bacillota</taxon>
        <taxon>Erysipelotrichia</taxon>
        <taxon>Erysipelotrichales</taxon>
        <taxon>Erysipelotrichaceae</taxon>
        <taxon>Dielma</taxon>
    </lineage>
</organism>
<dbReference type="Proteomes" id="UP000247612">
    <property type="component" value="Unassembled WGS sequence"/>
</dbReference>
<evidence type="ECO:0000256" key="7">
    <source>
        <dbReference type="ARBA" id="ARBA00023136"/>
    </source>
</evidence>
<evidence type="ECO:0000256" key="3">
    <source>
        <dbReference type="ARBA" id="ARBA00019407"/>
    </source>
</evidence>
<keyword evidence="4" id="KW-1003">Cell membrane</keyword>
<dbReference type="Pfam" id="PF06173">
    <property type="entry name" value="DUF986"/>
    <property type="match status" value="1"/>
</dbReference>
<accession>A0A2V2F424</accession>
<evidence type="ECO:0000313" key="11">
    <source>
        <dbReference type="Proteomes" id="UP000247612"/>
    </source>
</evidence>